<evidence type="ECO:0000256" key="8">
    <source>
        <dbReference type="PIRNR" id="PIRNR006515"/>
    </source>
</evidence>
<dbReference type="InterPro" id="IPR036612">
    <property type="entry name" value="KH_dom_type_1_sf"/>
</dbReference>
<dbReference type="FunFam" id="3.30.1370.10:FF:000014">
    <property type="entry name" value="KRR1 small subunit processome component"/>
    <property type="match status" value="1"/>
</dbReference>
<comment type="subcellular location">
    <subcellularLocation>
        <location evidence="1 8">Nucleus</location>
        <location evidence="1 8">Nucleolus</location>
    </subcellularLocation>
</comment>
<evidence type="ECO:0000259" key="10">
    <source>
        <dbReference type="Pfam" id="PF17903"/>
    </source>
</evidence>
<dbReference type="AlphaFoldDB" id="A0A398A5K3"/>
<evidence type="ECO:0000313" key="12">
    <source>
        <dbReference type="EMBL" id="RID73117.1"/>
    </source>
</evidence>
<dbReference type="GO" id="GO:0006364">
    <property type="term" value="P:rRNA processing"/>
    <property type="evidence" value="ECO:0007669"/>
    <property type="project" value="UniProtKB-KW"/>
</dbReference>
<keyword evidence="3 8" id="KW-0690">Ribosome biogenesis</keyword>
<dbReference type="PIRSF" id="PIRSF006515">
    <property type="entry name" value="KRR1"/>
    <property type="match status" value="1"/>
</dbReference>
<feature type="compositionally biased region" description="Basic and acidic residues" evidence="9">
    <location>
        <begin position="353"/>
        <end position="369"/>
    </location>
</feature>
<dbReference type="PANTHER" id="PTHR12581">
    <property type="entry name" value="HIV-1 REV BINDING PROTEIN 2, 3"/>
    <property type="match status" value="1"/>
</dbReference>
<gene>
    <name evidence="12" type="ORF">BRARA_B00287</name>
</gene>
<feature type="domain" description="KRR1 small subunit processome component first KH" evidence="10">
    <location>
        <begin position="59"/>
        <end position="139"/>
    </location>
</feature>
<comment type="function">
    <text evidence="8">Required for 40S ribosome biogenesis. Involved in nucleolar processing of pre-18S ribosomal RNA and ribosome assembly.</text>
</comment>
<dbReference type="InterPro" id="IPR024166">
    <property type="entry name" value="rRNA_assembly_KRR1"/>
</dbReference>
<reference evidence="12 13" key="1">
    <citation type="submission" date="2018-06" db="EMBL/GenBank/DDBJ databases">
        <title>WGS assembly of Brassica rapa FPsc.</title>
        <authorList>
            <person name="Bowman J."/>
            <person name="Kohchi T."/>
            <person name="Yamato K."/>
            <person name="Jenkins J."/>
            <person name="Shu S."/>
            <person name="Ishizaki K."/>
            <person name="Yamaoka S."/>
            <person name="Nishihama R."/>
            <person name="Nakamura Y."/>
            <person name="Berger F."/>
            <person name="Adam C."/>
            <person name="Aki S."/>
            <person name="Althoff F."/>
            <person name="Araki T."/>
            <person name="Arteaga-Vazquez M."/>
            <person name="Balasubrmanian S."/>
            <person name="Bauer D."/>
            <person name="Boehm C."/>
            <person name="Briginshaw L."/>
            <person name="Caballero-Perez J."/>
            <person name="Catarino B."/>
            <person name="Chen F."/>
            <person name="Chiyoda S."/>
            <person name="Chovatia M."/>
            <person name="Davies K."/>
            <person name="Delmans M."/>
            <person name="Demura T."/>
            <person name="Dierschke T."/>
            <person name="Dolan L."/>
            <person name="Dorantes-Acosta A."/>
            <person name="Eklund D."/>
            <person name="Florent S."/>
            <person name="Flores-Sandoval E."/>
            <person name="Fujiyama A."/>
            <person name="Fukuzawa H."/>
            <person name="Galik B."/>
            <person name="Grimanelli D."/>
            <person name="Grimwood J."/>
            <person name="Grossniklaus U."/>
            <person name="Hamada T."/>
            <person name="Haseloff J."/>
            <person name="Hetherington A."/>
            <person name="Higo A."/>
            <person name="Hirakawa Y."/>
            <person name="Hundley H."/>
            <person name="Ikeda Y."/>
            <person name="Inoue K."/>
            <person name="Inoue S."/>
            <person name="Ishida S."/>
            <person name="Jia Q."/>
            <person name="Kakita M."/>
            <person name="Kanazawa T."/>
            <person name="Kawai Y."/>
            <person name="Kawashima T."/>
            <person name="Kennedy M."/>
            <person name="Kinose K."/>
            <person name="Kinoshita T."/>
            <person name="Kohara Y."/>
            <person name="Koide E."/>
            <person name="Komatsu K."/>
            <person name="Kopischke S."/>
            <person name="Kubo M."/>
            <person name="Kyozuka J."/>
            <person name="Lagercrantz U."/>
            <person name="Lin S."/>
            <person name="Lindquist E."/>
            <person name="Lipzen A."/>
            <person name="Lu C."/>
            <person name="Luna E."/>
            <person name="Martienssen R."/>
            <person name="Minamino N."/>
            <person name="Mizutani M."/>
            <person name="Mizutani M."/>
            <person name="Mochizuki N."/>
            <person name="Monte I."/>
            <person name="Mosher R."/>
            <person name="Nagasaki H."/>
            <person name="Nakagami H."/>
            <person name="Naramoto S."/>
            <person name="Nishitani K."/>
            <person name="Ohtani M."/>
            <person name="Okamoto T."/>
            <person name="Okumura M."/>
            <person name="Phillips J."/>
            <person name="Pollak B."/>
            <person name="Reinders A."/>
            <person name="Roevekamp M."/>
            <person name="Sano R."/>
            <person name="Sawa S."/>
            <person name="Schmid M."/>
            <person name="Shirakawa M."/>
            <person name="Solano R."/>
            <person name="Spunde A."/>
            <person name="Suetsugu N."/>
            <person name="Sugano S."/>
            <person name="Sugiyama A."/>
            <person name="Sun R."/>
            <person name="Suzuki Y."/>
            <person name="Takenaka M."/>
            <person name="Takezawa D."/>
            <person name="Tomogane H."/>
            <person name="Tsuzuki M."/>
            <person name="Ueda T."/>
            <person name="Umeda M."/>
            <person name="Ward J."/>
            <person name="Watanabe Y."/>
            <person name="Yazaki K."/>
            <person name="Yokoyama R."/>
            <person name="Yoshitake Y."/>
            <person name="Yotsui I."/>
            <person name="Zachgo S."/>
            <person name="Schmutz J."/>
        </authorList>
    </citation>
    <scope>NUCLEOTIDE SEQUENCE [LARGE SCALE GENOMIC DNA]</scope>
    <source>
        <strain evidence="13">cv. B-3</strain>
    </source>
</reference>
<protein>
    <recommendedName>
        <fullName evidence="8">KRR1 small subunit processome component</fullName>
    </recommendedName>
    <alternativeName>
        <fullName evidence="8">KRR-R motif-containing protein 1</fullName>
    </alternativeName>
</protein>
<proteinExistence type="inferred from homology"/>
<keyword evidence="5 8" id="KW-0694">RNA-binding</keyword>
<evidence type="ECO:0000256" key="2">
    <source>
        <dbReference type="ARBA" id="ARBA00009344"/>
    </source>
</evidence>
<dbReference type="Proteomes" id="UP000264353">
    <property type="component" value="Chromosome A2"/>
</dbReference>
<dbReference type="InterPro" id="IPR048550">
    <property type="entry name" value="KRR1-like_KH1_euk"/>
</dbReference>
<feature type="compositionally biased region" description="Basic and acidic residues" evidence="9">
    <location>
        <begin position="335"/>
        <end position="344"/>
    </location>
</feature>
<dbReference type="Pfam" id="PF21800">
    <property type="entry name" value="KH_KRR1_2nd"/>
    <property type="match status" value="1"/>
</dbReference>
<evidence type="ECO:0000256" key="4">
    <source>
        <dbReference type="ARBA" id="ARBA00022552"/>
    </source>
</evidence>
<feature type="compositionally biased region" description="Basic residues" evidence="9">
    <location>
        <begin position="252"/>
        <end position="262"/>
    </location>
</feature>
<dbReference type="EMBL" id="CM010629">
    <property type="protein sequence ID" value="RID73117.1"/>
    <property type="molecule type" value="Genomic_DNA"/>
</dbReference>
<keyword evidence="6 8" id="KW-0539">Nucleus</keyword>
<dbReference type="GO" id="GO:0005730">
    <property type="term" value="C:nucleolus"/>
    <property type="evidence" value="ECO:0007669"/>
    <property type="project" value="UniProtKB-SubCell"/>
</dbReference>
<dbReference type="Pfam" id="PF17903">
    <property type="entry name" value="KH_KRR1_1st"/>
    <property type="match status" value="1"/>
</dbReference>
<dbReference type="GO" id="GO:0003723">
    <property type="term" value="F:RNA binding"/>
    <property type="evidence" value="ECO:0007669"/>
    <property type="project" value="UniProtKB-KW"/>
</dbReference>
<organism evidence="12 13">
    <name type="scientific">Brassica campestris</name>
    <name type="common">Field mustard</name>
    <dbReference type="NCBI Taxonomy" id="3711"/>
    <lineage>
        <taxon>Eukaryota</taxon>
        <taxon>Viridiplantae</taxon>
        <taxon>Streptophyta</taxon>
        <taxon>Embryophyta</taxon>
        <taxon>Tracheophyta</taxon>
        <taxon>Spermatophyta</taxon>
        <taxon>Magnoliopsida</taxon>
        <taxon>eudicotyledons</taxon>
        <taxon>Gunneridae</taxon>
        <taxon>Pentapetalae</taxon>
        <taxon>rosids</taxon>
        <taxon>malvids</taxon>
        <taxon>Brassicales</taxon>
        <taxon>Brassicaceae</taxon>
        <taxon>Brassiceae</taxon>
        <taxon>Brassica</taxon>
    </lineage>
</organism>
<evidence type="ECO:0000256" key="5">
    <source>
        <dbReference type="ARBA" id="ARBA00022884"/>
    </source>
</evidence>
<keyword evidence="4 8" id="KW-0698">rRNA processing</keyword>
<name>A0A398A5K3_BRACM</name>
<dbReference type="GO" id="GO:1990904">
    <property type="term" value="C:ribonucleoprotein complex"/>
    <property type="evidence" value="ECO:0007669"/>
    <property type="project" value="UniProtKB-KW"/>
</dbReference>
<feature type="region of interest" description="Disordered" evidence="9">
    <location>
        <begin position="252"/>
        <end position="376"/>
    </location>
</feature>
<evidence type="ECO:0000256" key="1">
    <source>
        <dbReference type="ARBA" id="ARBA00004604"/>
    </source>
</evidence>
<evidence type="ECO:0000313" key="13">
    <source>
        <dbReference type="Proteomes" id="UP000264353"/>
    </source>
</evidence>
<evidence type="ECO:0000256" key="3">
    <source>
        <dbReference type="ARBA" id="ARBA00022517"/>
    </source>
</evidence>
<evidence type="ECO:0000259" key="11">
    <source>
        <dbReference type="Pfam" id="PF21800"/>
    </source>
</evidence>
<dbReference type="InterPro" id="IPR041174">
    <property type="entry name" value="KRR1-like_KH1"/>
</dbReference>
<dbReference type="PANTHER" id="PTHR12581:SF0">
    <property type="entry name" value="KRR1 SMALL SUBUNIT PROCESSOME COMPONENT HOMOLOG"/>
    <property type="match status" value="1"/>
</dbReference>
<dbReference type="CDD" id="cd22393">
    <property type="entry name" value="KH-I_KRR1_rpt1"/>
    <property type="match status" value="1"/>
</dbReference>
<feature type="region of interest" description="Disordered" evidence="9">
    <location>
        <begin position="1"/>
        <end position="34"/>
    </location>
</feature>
<dbReference type="Gene3D" id="3.30.1370.10">
    <property type="entry name" value="K Homology domain, type 1"/>
    <property type="match status" value="2"/>
</dbReference>
<accession>A0A398A5K3</accession>
<comment type="subunit">
    <text evidence="8">Component of the ribosomal small subunit (SSU) processome.</text>
</comment>
<feature type="compositionally biased region" description="Basic and acidic residues" evidence="9">
    <location>
        <begin position="291"/>
        <end position="311"/>
    </location>
</feature>
<dbReference type="InterPro" id="IPR048548">
    <property type="entry name" value="KRR1-like_KH2"/>
</dbReference>
<dbReference type="InterPro" id="IPR048549">
    <property type="entry name" value="KRR1-like_KH2_euk"/>
</dbReference>
<dbReference type="CDD" id="cd22394">
    <property type="entry name" value="KH-I_KRR1_rpt2"/>
    <property type="match status" value="1"/>
</dbReference>
<evidence type="ECO:0000256" key="7">
    <source>
        <dbReference type="ARBA" id="ARBA00023274"/>
    </source>
</evidence>
<feature type="domain" description="KRR1 small subunit processome component second KH" evidence="11">
    <location>
        <begin position="141"/>
        <end position="232"/>
    </location>
</feature>
<evidence type="ECO:0000256" key="9">
    <source>
        <dbReference type="SAM" id="MobiDB-lite"/>
    </source>
</evidence>
<dbReference type="SUPFAM" id="SSF54791">
    <property type="entry name" value="Eukaryotic type KH-domain (KH-domain type I)"/>
    <property type="match status" value="1"/>
</dbReference>
<comment type="similarity">
    <text evidence="2 8">Belongs to the KRR1 family.</text>
</comment>
<sequence length="376" mass="43670">MAEVAEEKLQQENQNLDKKVRYRGNHDKPKPWDDDPNIDRWTIEKFDPAWNPTGMLEVSTFSTLFPKYREKYLQDSWPRIESALKQYGVACKLNLVEGSMTVSTTRKTRDPYIVVKARDLIKLLSRSVPAPQAIKILEDEVQCDIIKIGNLVRNKARFVKRRQRLLGPNSSTLKAMEILLDCYILIQGSTVAAMGSFKGLKQVRRVVEECLRNEIHPVYQIKNLMMRKELAKDPALATESWARFLPTFRKKNVQQIKPKSKEKKPYTTLPPEQTPSKVDKQLESGEYFMNDQKKADKKWQEKQEKQSEKSAEKKRKRDASFLPPEEPTQNNNLNKSEESKKDITELTQSLKSKTKELKKQKKTQEKVNAEEYIAVA</sequence>
<evidence type="ECO:0000256" key="6">
    <source>
        <dbReference type="ARBA" id="ARBA00023242"/>
    </source>
</evidence>
<keyword evidence="7 8" id="KW-0687">Ribonucleoprotein</keyword>